<reference evidence="1 2" key="1">
    <citation type="journal article" date="2024" name="bioRxiv">
        <title>A reference genome for Trichogramma kaykai: A tiny desert-dwelling parasitoid wasp with competing sex-ratio distorters.</title>
        <authorList>
            <person name="Culotta J."/>
            <person name="Lindsey A.R."/>
        </authorList>
    </citation>
    <scope>NUCLEOTIDE SEQUENCE [LARGE SCALE GENOMIC DNA]</scope>
    <source>
        <strain evidence="1 2">KSX58</strain>
    </source>
</reference>
<keyword evidence="2" id="KW-1185">Reference proteome</keyword>
<dbReference type="EMBL" id="JBJJXI010000143">
    <property type="protein sequence ID" value="KAL3386840.1"/>
    <property type="molecule type" value="Genomic_DNA"/>
</dbReference>
<evidence type="ECO:0000313" key="1">
    <source>
        <dbReference type="EMBL" id="KAL3386840.1"/>
    </source>
</evidence>
<organism evidence="1 2">
    <name type="scientific">Trichogramma kaykai</name>
    <dbReference type="NCBI Taxonomy" id="54128"/>
    <lineage>
        <taxon>Eukaryota</taxon>
        <taxon>Metazoa</taxon>
        <taxon>Ecdysozoa</taxon>
        <taxon>Arthropoda</taxon>
        <taxon>Hexapoda</taxon>
        <taxon>Insecta</taxon>
        <taxon>Pterygota</taxon>
        <taxon>Neoptera</taxon>
        <taxon>Endopterygota</taxon>
        <taxon>Hymenoptera</taxon>
        <taxon>Apocrita</taxon>
        <taxon>Proctotrupomorpha</taxon>
        <taxon>Chalcidoidea</taxon>
        <taxon>Trichogrammatidae</taxon>
        <taxon>Trichogramma</taxon>
    </lineage>
</organism>
<gene>
    <name evidence="1" type="ORF">TKK_017767</name>
</gene>
<dbReference type="AlphaFoldDB" id="A0ABD2W1C0"/>
<evidence type="ECO:0000313" key="2">
    <source>
        <dbReference type="Proteomes" id="UP001627154"/>
    </source>
</evidence>
<accession>A0ABD2W1C0</accession>
<dbReference type="Proteomes" id="UP001627154">
    <property type="component" value="Unassembled WGS sequence"/>
</dbReference>
<comment type="caution">
    <text evidence="1">The sequence shown here is derived from an EMBL/GenBank/DDBJ whole genome shotgun (WGS) entry which is preliminary data.</text>
</comment>
<protein>
    <submittedName>
        <fullName evidence="1">Uncharacterized protein</fullName>
    </submittedName>
</protein>
<name>A0ABD2W1C0_9HYME</name>
<proteinExistence type="predicted"/>
<sequence length="84" mass="9891">MWDEKDKRKPVTLYHYELHDLHQLTIKSQEANSQTLRVFTMREAPPCPRAREYMLLLLLLLRGSCCTRSILQNLISESAAYVRV</sequence>